<organism evidence="3 4">
    <name type="scientific">Croceicoccus mobilis</name>
    <dbReference type="NCBI Taxonomy" id="1703339"/>
    <lineage>
        <taxon>Bacteria</taxon>
        <taxon>Pseudomonadati</taxon>
        <taxon>Pseudomonadota</taxon>
        <taxon>Alphaproteobacteria</taxon>
        <taxon>Sphingomonadales</taxon>
        <taxon>Erythrobacteraceae</taxon>
        <taxon>Croceicoccus</taxon>
    </lineage>
</organism>
<proteinExistence type="predicted"/>
<feature type="coiled-coil region" evidence="1">
    <location>
        <begin position="34"/>
        <end position="61"/>
    </location>
</feature>
<evidence type="ECO:0000313" key="4">
    <source>
        <dbReference type="Proteomes" id="UP000612349"/>
    </source>
</evidence>
<evidence type="ECO:0000313" key="3">
    <source>
        <dbReference type="EMBL" id="GGD82128.1"/>
    </source>
</evidence>
<feature type="signal peptide" evidence="2">
    <location>
        <begin position="1"/>
        <end position="22"/>
    </location>
</feature>
<reference evidence="3" key="2">
    <citation type="submission" date="2020-09" db="EMBL/GenBank/DDBJ databases">
        <authorList>
            <person name="Sun Q."/>
            <person name="Zhou Y."/>
        </authorList>
    </citation>
    <scope>NUCLEOTIDE SEQUENCE</scope>
    <source>
        <strain evidence="3">CGMCC 1.15360</strain>
    </source>
</reference>
<dbReference type="InterPro" id="IPR019106">
    <property type="entry name" value="T4SS_TrbC"/>
</dbReference>
<accession>A0A917DZM7</accession>
<dbReference type="Proteomes" id="UP000612349">
    <property type="component" value="Unassembled WGS sequence"/>
</dbReference>
<dbReference type="InterPro" id="IPR014113">
    <property type="entry name" value="T4SS_TrbC_subgr"/>
</dbReference>
<reference evidence="3" key="1">
    <citation type="journal article" date="2014" name="Int. J. Syst. Evol. Microbiol.">
        <title>Complete genome sequence of Corynebacterium casei LMG S-19264T (=DSM 44701T), isolated from a smear-ripened cheese.</title>
        <authorList>
            <consortium name="US DOE Joint Genome Institute (JGI-PGF)"/>
            <person name="Walter F."/>
            <person name="Albersmeier A."/>
            <person name="Kalinowski J."/>
            <person name="Ruckert C."/>
        </authorList>
    </citation>
    <scope>NUCLEOTIDE SEQUENCE</scope>
    <source>
        <strain evidence="3">CGMCC 1.15360</strain>
    </source>
</reference>
<evidence type="ECO:0000256" key="1">
    <source>
        <dbReference type="SAM" id="Coils"/>
    </source>
</evidence>
<dbReference type="Pfam" id="PF09673">
    <property type="entry name" value="TrbC_Ftype"/>
    <property type="match status" value="1"/>
</dbReference>
<evidence type="ECO:0000256" key="2">
    <source>
        <dbReference type="SAM" id="SignalP"/>
    </source>
</evidence>
<evidence type="ECO:0008006" key="5">
    <source>
        <dbReference type="Google" id="ProtNLM"/>
    </source>
</evidence>
<sequence>MKKFVGPLVALLGCGAFSAVLAQSVEGLDLEAIEKRAESKLEEAQELFDFAIANAEQHQEAATEVVDNGFQAAQTVDVSHIAGPDGAIDLDEMLAGSQQAMSAPKGAPLFIAFASLSMPEDALARMIADTTRAGGVIVFRGFSAGNPQDFVTGIQKVVDQQGASNVAIDPRLFRAFGVDRVPTYVALSRDFEPCDQLECTSQTPPHDKLSGNVSAEYALTLFAEKGGPGASVSTVALKNLKRGG</sequence>
<dbReference type="EMBL" id="BMIP01000011">
    <property type="protein sequence ID" value="GGD82128.1"/>
    <property type="molecule type" value="Genomic_DNA"/>
</dbReference>
<dbReference type="AlphaFoldDB" id="A0A917DZM7"/>
<keyword evidence="2" id="KW-0732">Signal</keyword>
<keyword evidence="1" id="KW-0175">Coiled coil</keyword>
<dbReference type="NCBIfam" id="TIGR02742">
    <property type="entry name" value="TrbC_Ftype"/>
    <property type="match status" value="1"/>
</dbReference>
<gene>
    <name evidence="3" type="ORF">GCM10010990_35100</name>
</gene>
<keyword evidence="4" id="KW-1185">Reference proteome</keyword>
<dbReference type="RefSeq" id="WP_066769668.1">
    <property type="nucleotide sequence ID" value="NZ_BMIP01000011.1"/>
</dbReference>
<name>A0A917DZM7_9SPHN</name>
<feature type="chain" id="PRO_5037871400" description="Type-F conjugative transfer system pilin assembly protein TrbC" evidence="2">
    <location>
        <begin position="23"/>
        <end position="244"/>
    </location>
</feature>
<protein>
    <recommendedName>
        <fullName evidence="5">Type-F conjugative transfer system pilin assembly protein TrbC</fullName>
    </recommendedName>
</protein>
<comment type="caution">
    <text evidence="3">The sequence shown here is derived from an EMBL/GenBank/DDBJ whole genome shotgun (WGS) entry which is preliminary data.</text>
</comment>